<dbReference type="InterPro" id="IPR005650">
    <property type="entry name" value="BlaI_family"/>
</dbReference>
<dbReference type="InterPro" id="IPR036390">
    <property type="entry name" value="WH_DNA-bd_sf"/>
</dbReference>
<dbReference type="Pfam" id="PF03965">
    <property type="entry name" value="Penicillinase_R"/>
    <property type="match status" value="1"/>
</dbReference>
<dbReference type="InterPro" id="IPR036388">
    <property type="entry name" value="WH-like_DNA-bd_sf"/>
</dbReference>
<dbReference type="KEGG" id="fuv:JR347_12145"/>
<name>A0A974WDU2_9BACT</name>
<gene>
    <name evidence="5" type="ORF">JR347_12145</name>
</gene>
<accession>A0A974WDU2</accession>
<evidence type="ECO:0000313" key="6">
    <source>
        <dbReference type="Proteomes" id="UP000662783"/>
    </source>
</evidence>
<dbReference type="AlphaFoldDB" id="A0A974WDU2"/>
<proteinExistence type="inferred from homology"/>
<evidence type="ECO:0000256" key="2">
    <source>
        <dbReference type="ARBA" id="ARBA00023015"/>
    </source>
</evidence>
<keyword evidence="2" id="KW-0805">Transcription regulation</keyword>
<protein>
    <submittedName>
        <fullName evidence="5">BlaI/MecI/CopY family transcriptional regulator</fullName>
    </submittedName>
</protein>
<evidence type="ECO:0000256" key="4">
    <source>
        <dbReference type="ARBA" id="ARBA00023163"/>
    </source>
</evidence>
<dbReference type="EMBL" id="CP070608">
    <property type="protein sequence ID" value="QSE96359.1"/>
    <property type="molecule type" value="Genomic_DNA"/>
</dbReference>
<organism evidence="5 6">
    <name type="scientific">Fulvivirga lutea</name>
    <dbReference type="NCBI Taxonomy" id="2810512"/>
    <lineage>
        <taxon>Bacteria</taxon>
        <taxon>Pseudomonadati</taxon>
        <taxon>Bacteroidota</taxon>
        <taxon>Cytophagia</taxon>
        <taxon>Cytophagales</taxon>
        <taxon>Fulvivirgaceae</taxon>
        <taxon>Fulvivirga</taxon>
    </lineage>
</organism>
<evidence type="ECO:0000256" key="3">
    <source>
        <dbReference type="ARBA" id="ARBA00023125"/>
    </source>
</evidence>
<dbReference type="PIRSF" id="PIRSF019455">
    <property type="entry name" value="CopR_AtkY"/>
    <property type="match status" value="1"/>
</dbReference>
<dbReference type="SUPFAM" id="SSF46785">
    <property type="entry name" value="Winged helix' DNA-binding domain"/>
    <property type="match status" value="1"/>
</dbReference>
<keyword evidence="4" id="KW-0804">Transcription</keyword>
<keyword evidence="3" id="KW-0238">DNA-binding</keyword>
<dbReference type="RefSeq" id="WP_205720875.1">
    <property type="nucleotide sequence ID" value="NZ_CP070608.1"/>
</dbReference>
<reference evidence="5" key="1">
    <citation type="submission" date="2021-02" db="EMBL/GenBank/DDBJ databases">
        <title>Fulvivirga sp. S481 isolated from sea water.</title>
        <authorList>
            <person name="Bae S.S."/>
            <person name="Baek K."/>
        </authorList>
    </citation>
    <scope>NUCLEOTIDE SEQUENCE</scope>
    <source>
        <strain evidence="5">S481</strain>
    </source>
</reference>
<dbReference type="GO" id="GO:0045892">
    <property type="term" value="P:negative regulation of DNA-templated transcription"/>
    <property type="evidence" value="ECO:0007669"/>
    <property type="project" value="InterPro"/>
</dbReference>
<evidence type="ECO:0000313" key="5">
    <source>
        <dbReference type="EMBL" id="QSE96359.1"/>
    </source>
</evidence>
<dbReference type="GO" id="GO:0003677">
    <property type="term" value="F:DNA binding"/>
    <property type="evidence" value="ECO:0007669"/>
    <property type="project" value="UniProtKB-KW"/>
</dbReference>
<sequence length="125" mass="14629">MRELTRAEEQIMQVLWKLKKAFVKDIIEKLPEPKPAYNTVSTIVRILEQKGFIGHQAYGKTHEYYPLIQKDKYSKFYLNNFLGGYFGGSFQNLVSFFAKENDLDVTEVEKLLNEVKSDIKTQNDE</sequence>
<dbReference type="Gene3D" id="1.10.4040.10">
    <property type="entry name" value="Penicillinase repressor domain"/>
    <property type="match status" value="1"/>
</dbReference>
<dbReference type="Proteomes" id="UP000662783">
    <property type="component" value="Chromosome"/>
</dbReference>
<dbReference type="Gene3D" id="1.10.10.10">
    <property type="entry name" value="Winged helix-like DNA-binding domain superfamily/Winged helix DNA-binding domain"/>
    <property type="match status" value="1"/>
</dbReference>
<keyword evidence="6" id="KW-1185">Reference proteome</keyword>
<evidence type="ECO:0000256" key="1">
    <source>
        <dbReference type="ARBA" id="ARBA00011046"/>
    </source>
</evidence>
<comment type="similarity">
    <text evidence="1">Belongs to the BlaI transcriptional regulatory family.</text>
</comment>